<dbReference type="Proteomes" id="UP000054466">
    <property type="component" value="Unassembled WGS sequence"/>
</dbReference>
<gene>
    <name evidence="1" type="ORF">PV07_04720</name>
</gene>
<dbReference type="AlphaFoldDB" id="A0A0D2AUE5"/>
<evidence type="ECO:0000313" key="1">
    <source>
        <dbReference type="EMBL" id="KIW28857.1"/>
    </source>
</evidence>
<keyword evidence="2" id="KW-1185">Reference proteome</keyword>
<dbReference type="HOGENOM" id="CLU_1408595_0_0_1"/>
<reference evidence="1 2" key="1">
    <citation type="submission" date="2015-01" db="EMBL/GenBank/DDBJ databases">
        <title>The Genome Sequence of Cladophialophora immunda CBS83496.</title>
        <authorList>
            <consortium name="The Broad Institute Genomics Platform"/>
            <person name="Cuomo C."/>
            <person name="de Hoog S."/>
            <person name="Gorbushina A."/>
            <person name="Stielow B."/>
            <person name="Teixiera M."/>
            <person name="Abouelleil A."/>
            <person name="Chapman S.B."/>
            <person name="Priest M."/>
            <person name="Young S.K."/>
            <person name="Wortman J."/>
            <person name="Nusbaum C."/>
            <person name="Birren B."/>
        </authorList>
    </citation>
    <scope>NUCLEOTIDE SEQUENCE [LARGE SCALE GENOMIC DNA]</scope>
    <source>
        <strain evidence="1 2">CBS 83496</strain>
    </source>
</reference>
<organism evidence="1 2">
    <name type="scientific">Cladophialophora immunda</name>
    <dbReference type="NCBI Taxonomy" id="569365"/>
    <lineage>
        <taxon>Eukaryota</taxon>
        <taxon>Fungi</taxon>
        <taxon>Dikarya</taxon>
        <taxon>Ascomycota</taxon>
        <taxon>Pezizomycotina</taxon>
        <taxon>Eurotiomycetes</taxon>
        <taxon>Chaetothyriomycetidae</taxon>
        <taxon>Chaetothyriales</taxon>
        <taxon>Herpotrichiellaceae</taxon>
        <taxon>Cladophialophora</taxon>
    </lineage>
</organism>
<proteinExistence type="predicted"/>
<dbReference type="EMBL" id="KN847042">
    <property type="protein sequence ID" value="KIW28857.1"/>
    <property type="molecule type" value="Genomic_DNA"/>
</dbReference>
<dbReference type="RefSeq" id="XP_016249073.1">
    <property type="nucleotide sequence ID" value="XM_016391554.1"/>
</dbReference>
<dbReference type="VEuPathDB" id="FungiDB:PV07_04720"/>
<evidence type="ECO:0000313" key="2">
    <source>
        <dbReference type="Proteomes" id="UP000054466"/>
    </source>
</evidence>
<name>A0A0D2AUE5_9EURO</name>
<accession>A0A0D2AUE5</accession>
<dbReference type="GeneID" id="27343914"/>
<protein>
    <submittedName>
        <fullName evidence="1">Uncharacterized protein</fullName>
    </submittedName>
</protein>
<sequence length="193" mass="21792">MTRWLDYSISQKAGQTQLPQGFIRSSGLQQTILTNISNLSLTDRDVVTKGGRLDKLLSILLMYHGEFRGPETERCIYSMKSLLYGWVNTLDAKDNEQNRWIWQIKPALYEGEVAISVKGDRVSADGSYIDGTLGSWIMTDEENGFLSILGSPDTVYLFRIEDLVSNGDLVKIKNWQEQPWATGGQNTHTHTQS</sequence>
<dbReference type="OrthoDB" id="10623088at2759"/>